<dbReference type="PANTHER" id="PTHR36303">
    <property type="entry name" value="2',3'-CYCLIC-NUCLEOTIDE 2'-PHOSPHODIESTERASE"/>
    <property type="match status" value="1"/>
</dbReference>
<evidence type="ECO:0000313" key="4">
    <source>
        <dbReference type="Proteomes" id="UP000646365"/>
    </source>
</evidence>
<feature type="binding site" evidence="2">
    <location>
        <position position="67"/>
    </location>
    <ligand>
        <name>Fe cation</name>
        <dbReference type="ChEBI" id="CHEBI:24875"/>
        <label>2</label>
    </ligand>
</feature>
<feature type="binding site" evidence="2">
    <location>
        <position position="153"/>
    </location>
    <ligand>
        <name>Fe cation</name>
        <dbReference type="ChEBI" id="CHEBI:24875"/>
        <label>2</label>
    </ligand>
</feature>
<dbReference type="Proteomes" id="UP000646365">
    <property type="component" value="Unassembled WGS sequence"/>
</dbReference>
<keyword evidence="2" id="KW-0479">Metal-binding</keyword>
<reference evidence="3" key="1">
    <citation type="journal article" date="2014" name="Int. J. Syst. Evol. Microbiol.">
        <title>Complete genome sequence of Corynebacterium casei LMG S-19264T (=DSM 44701T), isolated from a smear-ripened cheese.</title>
        <authorList>
            <consortium name="US DOE Joint Genome Institute (JGI-PGF)"/>
            <person name="Walter F."/>
            <person name="Albersmeier A."/>
            <person name="Kalinowski J."/>
            <person name="Ruckert C."/>
        </authorList>
    </citation>
    <scope>NUCLEOTIDE SEQUENCE</scope>
    <source>
        <strain evidence="3">CGMCC 1.15725</strain>
    </source>
</reference>
<organism evidence="3 4">
    <name type="scientific">Aliidongia dinghuensis</name>
    <dbReference type="NCBI Taxonomy" id="1867774"/>
    <lineage>
        <taxon>Bacteria</taxon>
        <taxon>Pseudomonadati</taxon>
        <taxon>Pseudomonadota</taxon>
        <taxon>Alphaproteobacteria</taxon>
        <taxon>Rhodospirillales</taxon>
        <taxon>Dongiaceae</taxon>
        <taxon>Aliidongia</taxon>
    </lineage>
</organism>
<evidence type="ECO:0000256" key="1">
    <source>
        <dbReference type="PIRSR" id="PIRSR004789-50"/>
    </source>
</evidence>
<dbReference type="AlphaFoldDB" id="A0A8J2YT47"/>
<dbReference type="PIRSF" id="PIRSF004789">
    <property type="entry name" value="DR1281"/>
    <property type="match status" value="1"/>
</dbReference>
<dbReference type="PANTHER" id="PTHR36303:SF1">
    <property type="entry name" value="2',3'-CYCLIC-NUCLEOTIDE 2'-PHOSPHODIESTERASE"/>
    <property type="match status" value="1"/>
</dbReference>
<sequence length="270" mass="28978">MRLLFLGDLLGRTGREAVIKEMPRLKGELAADFVVVNGENAAGGFGITDKIAKSLYEVGVDAITTGNHVWDQRELMGSIDADPRLLRPANFPVGTPGKGTRVFQLADGRRIVVINVMCRLFMDPLDDPFACLDRELAGRQLGSNTAAILVDVHGEATSEKMALGHYLDGRVSLVVGTHSHVPTADAQILNKGTAYLTDAGMCGDYDSVIGMQKEAAIHRFVRKTPGERLTPAEGEATVCGVFVETDDATGLAKRVAPIRVGGRLQPAWPD</sequence>
<dbReference type="SUPFAM" id="SSF56300">
    <property type="entry name" value="Metallo-dependent phosphatases"/>
    <property type="match status" value="1"/>
</dbReference>
<dbReference type="InterPro" id="IPR005235">
    <property type="entry name" value="YmdB-like"/>
</dbReference>
<feature type="binding site" evidence="2">
    <location>
        <position position="178"/>
    </location>
    <ligand>
        <name>Fe cation</name>
        <dbReference type="ChEBI" id="CHEBI:24875"/>
        <label>2</label>
    </ligand>
</feature>
<protein>
    <submittedName>
        <fullName evidence="3">Metallophosphoesterase</fullName>
    </submittedName>
</protein>
<feature type="active site" description="Proton donor" evidence="1">
    <location>
        <position position="68"/>
    </location>
</feature>
<feature type="binding site" evidence="2">
    <location>
        <position position="180"/>
    </location>
    <ligand>
        <name>Fe cation</name>
        <dbReference type="ChEBI" id="CHEBI:24875"/>
        <label>1</label>
    </ligand>
</feature>
<reference evidence="3" key="2">
    <citation type="submission" date="2020-09" db="EMBL/GenBank/DDBJ databases">
        <authorList>
            <person name="Sun Q."/>
            <person name="Zhou Y."/>
        </authorList>
    </citation>
    <scope>NUCLEOTIDE SEQUENCE</scope>
    <source>
        <strain evidence="3">CGMCC 1.15725</strain>
    </source>
</reference>
<feature type="binding site" evidence="2">
    <location>
        <position position="8"/>
    </location>
    <ligand>
        <name>Fe cation</name>
        <dbReference type="ChEBI" id="CHEBI:24875"/>
        <label>1</label>
    </ligand>
</feature>
<name>A0A8J2YT47_9PROT</name>
<dbReference type="RefSeq" id="WP_189045776.1">
    <property type="nucleotide sequence ID" value="NZ_BMJQ01000005.1"/>
</dbReference>
<evidence type="ECO:0000313" key="3">
    <source>
        <dbReference type="EMBL" id="GGF16789.1"/>
    </source>
</evidence>
<comment type="caution">
    <text evidence="3">The sequence shown here is derived from an EMBL/GenBank/DDBJ whole genome shotgun (WGS) entry which is preliminary data.</text>
</comment>
<dbReference type="GO" id="GO:0004113">
    <property type="term" value="F:2',3'-cyclic-nucleotide 3'-phosphodiesterase activity"/>
    <property type="evidence" value="ECO:0007669"/>
    <property type="project" value="TreeGrafter"/>
</dbReference>
<dbReference type="CDD" id="cd07382">
    <property type="entry name" value="MPP_DR1281"/>
    <property type="match status" value="1"/>
</dbReference>
<dbReference type="Pfam" id="PF13277">
    <property type="entry name" value="YmdB"/>
    <property type="match status" value="1"/>
</dbReference>
<feature type="binding site" evidence="2">
    <location>
        <position position="40"/>
    </location>
    <ligand>
        <name>Fe cation</name>
        <dbReference type="ChEBI" id="CHEBI:24875"/>
        <label>1</label>
    </ligand>
</feature>
<dbReference type="NCBIfam" id="TIGR00282">
    <property type="entry name" value="TIGR00282 family metallophosphoesterase"/>
    <property type="match status" value="1"/>
</dbReference>
<accession>A0A8J2YT47</accession>
<feature type="binding site" evidence="2">
    <location>
        <position position="39"/>
    </location>
    <ligand>
        <name>Fe cation</name>
        <dbReference type="ChEBI" id="CHEBI:24875"/>
        <label>2</label>
    </ligand>
</feature>
<dbReference type="GO" id="GO:0046872">
    <property type="term" value="F:metal ion binding"/>
    <property type="evidence" value="ECO:0007669"/>
    <property type="project" value="UniProtKB-KW"/>
</dbReference>
<dbReference type="EMBL" id="BMJQ01000005">
    <property type="protein sequence ID" value="GGF16789.1"/>
    <property type="molecule type" value="Genomic_DNA"/>
</dbReference>
<dbReference type="Gene3D" id="3.60.21.10">
    <property type="match status" value="1"/>
</dbReference>
<dbReference type="InterPro" id="IPR029052">
    <property type="entry name" value="Metallo-depent_PP-like"/>
</dbReference>
<feature type="binding site" evidence="2">
    <location>
        <position position="39"/>
    </location>
    <ligand>
        <name>Fe cation</name>
        <dbReference type="ChEBI" id="CHEBI:24875"/>
        <label>1</label>
    </ligand>
</feature>
<keyword evidence="4" id="KW-1185">Reference proteome</keyword>
<evidence type="ECO:0000256" key="2">
    <source>
        <dbReference type="PIRSR" id="PIRSR004789-51"/>
    </source>
</evidence>
<gene>
    <name evidence="3" type="ORF">GCM10011611_23190</name>
</gene>
<proteinExistence type="predicted"/>